<dbReference type="OrthoDB" id="9809788at2"/>
<evidence type="ECO:0000313" key="4">
    <source>
        <dbReference type="Proteomes" id="UP000439780"/>
    </source>
</evidence>
<reference evidence="3 4" key="1">
    <citation type="submission" date="2019-12" db="EMBL/GenBank/DDBJ databases">
        <title>Genomic-based taxomic classification of the family Erythrobacteraceae.</title>
        <authorList>
            <person name="Xu L."/>
        </authorList>
    </citation>
    <scope>NUCLEOTIDE SEQUENCE [LARGE SCALE GENOMIC DNA]</scope>
    <source>
        <strain evidence="3 4">KEMB 9005-328</strain>
    </source>
</reference>
<feature type="chain" id="PRO_5032946313" evidence="1">
    <location>
        <begin position="19"/>
        <end position="222"/>
    </location>
</feature>
<keyword evidence="4" id="KW-1185">Reference proteome</keyword>
<proteinExistence type="predicted"/>
<evidence type="ECO:0000313" key="3">
    <source>
        <dbReference type="EMBL" id="MXP28702.1"/>
    </source>
</evidence>
<dbReference type="Proteomes" id="UP000439780">
    <property type="component" value="Unassembled WGS sequence"/>
</dbReference>
<comment type="caution">
    <text evidence="3">The sequence shown here is derived from an EMBL/GenBank/DDBJ whole genome shotgun (WGS) entry which is preliminary data.</text>
</comment>
<dbReference type="RefSeq" id="WP_160752999.1">
    <property type="nucleotide sequence ID" value="NZ_WTYA01000005.1"/>
</dbReference>
<protein>
    <submittedName>
        <fullName evidence="3">Extensin</fullName>
    </submittedName>
</protein>
<keyword evidence="1" id="KW-0732">Signal</keyword>
<accession>A0A845ADY7</accession>
<dbReference type="Pfam" id="PF06904">
    <property type="entry name" value="Extensin-like_C"/>
    <property type="match status" value="1"/>
</dbReference>
<dbReference type="AlphaFoldDB" id="A0A845ADY7"/>
<name>A0A845ADY7_9SPHN</name>
<organism evidence="3 4">
    <name type="scientific">Qipengyuania algicida</name>
    <dbReference type="NCBI Taxonomy" id="1836209"/>
    <lineage>
        <taxon>Bacteria</taxon>
        <taxon>Pseudomonadati</taxon>
        <taxon>Pseudomonadota</taxon>
        <taxon>Alphaproteobacteria</taxon>
        <taxon>Sphingomonadales</taxon>
        <taxon>Erythrobacteraceae</taxon>
        <taxon>Qipengyuania</taxon>
    </lineage>
</organism>
<gene>
    <name evidence="3" type="ORF">GRI58_07695</name>
</gene>
<evidence type="ECO:0000259" key="2">
    <source>
        <dbReference type="Pfam" id="PF06904"/>
    </source>
</evidence>
<dbReference type="EMBL" id="WTYA01000005">
    <property type="protein sequence ID" value="MXP28702.1"/>
    <property type="molecule type" value="Genomic_DNA"/>
</dbReference>
<feature type="domain" description="Extensin-like C-terminal" evidence="2">
    <location>
        <begin position="47"/>
        <end position="222"/>
    </location>
</feature>
<dbReference type="InterPro" id="IPR009683">
    <property type="entry name" value="Extensin-like_C"/>
</dbReference>
<sequence>MLSVRLICLAAATMLVTACGSIPQSRQGRPAQQTGISATTAHPGDAQCLAQLGATGTQFIPLPDRYYGGGCSTVNTVRLEDLAGDRGDFSLTNLGPVTCPLAETFAGWARYGVDRAARQILGSPLKRIETMGSYSCRTIAGSNRMSAHSRAQAIDVSAFDLADGRRISVKADWSEGTPAERKFLQVIHKSACKRFGTVLGPDYNSAHQNHFHLEATGKAYCR</sequence>
<feature type="signal peptide" evidence="1">
    <location>
        <begin position="1"/>
        <end position="18"/>
    </location>
</feature>
<dbReference type="PROSITE" id="PS51257">
    <property type="entry name" value="PROKAR_LIPOPROTEIN"/>
    <property type="match status" value="1"/>
</dbReference>
<evidence type="ECO:0000256" key="1">
    <source>
        <dbReference type="SAM" id="SignalP"/>
    </source>
</evidence>